<sequence length="251" mass="25929">MLTSVRSLLAATAFAGAVFAATPAMAEEEAPSDFTVSGNVAIVTDYRFRGASLSGGDFAIQGGLSVAHSSGFYVGTWASSLEDTPLYGEMELDLYGGWKGEVASGLTLDAGLTYFVYPSKDSGAGPSAYFEPYAKLSGQLGPVGATLGVAYAWDQDSLGSQDNLYVFTDFSAGIPGTPVSLSAHLGYTDGALAPDYVNGFNNDKTAFDWSIGASATVLGGLTVGVQYIGVEGRSVKNLTNDTVVGTLSYSF</sequence>
<dbReference type="KEGG" id="ntd:EGO55_12820"/>
<keyword evidence="3" id="KW-1185">Reference proteome</keyword>
<dbReference type="OrthoDB" id="9793561at2"/>
<feature type="chain" id="PRO_5030177880" description="Porin domain-containing protein" evidence="1">
    <location>
        <begin position="27"/>
        <end position="251"/>
    </location>
</feature>
<evidence type="ECO:0000256" key="1">
    <source>
        <dbReference type="SAM" id="SignalP"/>
    </source>
</evidence>
<gene>
    <name evidence="2" type="ORF">NT2_05_03140</name>
</gene>
<dbReference type="AlphaFoldDB" id="U3A3S2"/>
<comment type="caution">
    <text evidence="2">The sequence shown here is derived from an EMBL/GenBank/DDBJ whole genome shotgun (WGS) entry which is preliminary data.</text>
</comment>
<dbReference type="RefSeq" id="WP_021690299.1">
    <property type="nucleotide sequence ID" value="NZ_BASZ01000005.1"/>
</dbReference>
<organism evidence="2 3">
    <name type="scientific">Caenibius tardaugens NBRC 16725</name>
    <dbReference type="NCBI Taxonomy" id="1219035"/>
    <lineage>
        <taxon>Bacteria</taxon>
        <taxon>Pseudomonadati</taxon>
        <taxon>Pseudomonadota</taxon>
        <taxon>Alphaproteobacteria</taxon>
        <taxon>Sphingomonadales</taxon>
        <taxon>Erythrobacteraceae</taxon>
        <taxon>Caenibius</taxon>
    </lineage>
</organism>
<name>U3A3S2_9SPHN</name>
<dbReference type="EMBL" id="BASZ01000005">
    <property type="protein sequence ID" value="GAD49393.1"/>
    <property type="molecule type" value="Genomic_DNA"/>
</dbReference>
<dbReference type="InterPro" id="IPR010239">
    <property type="entry name" value="CHP02001"/>
</dbReference>
<accession>U3A3S2</accession>
<dbReference type="Pfam" id="PF09694">
    <property type="entry name" value="Gcw_chp"/>
    <property type="match status" value="1"/>
</dbReference>
<evidence type="ECO:0008006" key="4">
    <source>
        <dbReference type="Google" id="ProtNLM"/>
    </source>
</evidence>
<proteinExistence type="predicted"/>
<dbReference type="NCBIfam" id="TIGR02001">
    <property type="entry name" value="gcw_chp"/>
    <property type="match status" value="1"/>
</dbReference>
<feature type="signal peptide" evidence="1">
    <location>
        <begin position="1"/>
        <end position="26"/>
    </location>
</feature>
<protein>
    <recommendedName>
        <fullName evidence="4">Porin domain-containing protein</fullName>
    </recommendedName>
</protein>
<reference evidence="2 3" key="1">
    <citation type="submission" date="2013-09" db="EMBL/GenBank/DDBJ databases">
        <title>Whole genome shotgun sequence of Novosphingobium tardaugens NBRC 16725.</title>
        <authorList>
            <person name="Isaki S."/>
            <person name="Hosoyama A."/>
            <person name="Tsuchikane K."/>
            <person name="Katsumata H."/>
            <person name="Ando Y."/>
            <person name="Yamazaki S."/>
            <person name="Fujita N."/>
        </authorList>
    </citation>
    <scope>NUCLEOTIDE SEQUENCE [LARGE SCALE GENOMIC DNA]</scope>
    <source>
        <strain evidence="2 3">NBRC 16725</strain>
    </source>
</reference>
<dbReference type="Proteomes" id="UP000016568">
    <property type="component" value="Unassembled WGS sequence"/>
</dbReference>
<evidence type="ECO:0000313" key="3">
    <source>
        <dbReference type="Proteomes" id="UP000016568"/>
    </source>
</evidence>
<dbReference type="eggNOG" id="ENOG502Z9NJ">
    <property type="taxonomic scope" value="Bacteria"/>
</dbReference>
<keyword evidence="1" id="KW-0732">Signal</keyword>
<evidence type="ECO:0000313" key="2">
    <source>
        <dbReference type="EMBL" id="GAD49393.1"/>
    </source>
</evidence>